<accession>A0A495PUP2</accession>
<dbReference type="Gene3D" id="2.60.40.1190">
    <property type="match status" value="1"/>
</dbReference>
<feature type="signal peptide" evidence="1">
    <location>
        <begin position="1"/>
        <end position="20"/>
    </location>
</feature>
<dbReference type="EMBL" id="RBLG01000002">
    <property type="protein sequence ID" value="RKS53262.1"/>
    <property type="molecule type" value="Genomic_DNA"/>
</dbReference>
<evidence type="ECO:0000313" key="3">
    <source>
        <dbReference type="EMBL" id="RKS53262.1"/>
    </source>
</evidence>
<comment type="caution">
    <text evidence="3">The sequence shown here is derived from an EMBL/GenBank/DDBJ whole genome shotgun (WGS) entry which is preliminary data.</text>
</comment>
<evidence type="ECO:0000313" key="4">
    <source>
        <dbReference type="Proteomes" id="UP000276282"/>
    </source>
</evidence>
<organism evidence="3 4">
    <name type="scientific">Gillisia mitskevichiae</name>
    <dbReference type="NCBI Taxonomy" id="270921"/>
    <lineage>
        <taxon>Bacteria</taxon>
        <taxon>Pseudomonadati</taxon>
        <taxon>Bacteroidota</taxon>
        <taxon>Flavobacteriia</taxon>
        <taxon>Flavobacteriales</taxon>
        <taxon>Flavobacteriaceae</taxon>
        <taxon>Gillisia</taxon>
    </lineage>
</organism>
<dbReference type="Pfam" id="PF19313">
    <property type="entry name" value="DUF5916"/>
    <property type="match status" value="1"/>
</dbReference>
<protein>
    <recommendedName>
        <fullName evidence="2">DUF5916 domain-containing protein</fullName>
    </recommendedName>
</protein>
<reference evidence="3 4" key="1">
    <citation type="submission" date="2018-10" db="EMBL/GenBank/DDBJ databases">
        <title>Genomic Encyclopedia of Archaeal and Bacterial Type Strains, Phase II (KMG-II): from individual species to whole genera.</title>
        <authorList>
            <person name="Goeker M."/>
        </authorList>
    </citation>
    <scope>NUCLEOTIDE SEQUENCE [LARGE SCALE GENOMIC DNA]</scope>
    <source>
        <strain evidence="3 4">DSM 19839</strain>
    </source>
</reference>
<keyword evidence="1" id="KW-0732">Signal</keyword>
<keyword evidence="4" id="KW-1185">Reference proteome</keyword>
<dbReference type="SUPFAM" id="SSF49344">
    <property type="entry name" value="CBD9-like"/>
    <property type="match status" value="1"/>
</dbReference>
<dbReference type="RefSeq" id="WP_121345370.1">
    <property type="nucleotide sequence ID" value="NZ_RBLG01000002.1"/>
</dbReference>
<gene>
    <name evidence="3" type="ORF">BC962_1511</name>
</gene>
<dbReference type="InterPro" id="IPR045670">
    <property type="entry name" value="DUF5916"/>
</dbReference>
<proteinExistence type="predicted"/>
<dbReference type="CDD" id="cd09618">
    <property type="entry name" value="CBM9_like_2"/>
    <property type="match status" value="1"/>
</dbReference>
<evidence type="ECO:0000256" key="1">
    <source>
        <dbReference type="SAM" id="SignalP"/>
    </source>
</evidence>
<evidence type="ECO:0000259" key="2">
    <source>
        <dbReference type="Pfam" id="PF19313"/>
    </source>
</evidence>
<sequence>MLLRKIFILFVCFPLFTLQAQKPITSKKSQKSYEAQRIGTAPTVDGILDDHIWSEIPDATDFVMVEPGDGTPSRTTHPTIVKLAYDDEAIYIAASMIDNEPERILRQFTQRDNIEQSDFFLIDINTYNDGENQTRFVITSAGAIADAKMSGNDEDYSYNVVWEGEISFDDKGWYAEIKIPYAALRFPKKEEQLWSIQFGRNILHLNEVYTWNYIDKSIGKDTQYNGLLTGIKNIDPPVRLSFYPYASAEVDNFQGNTESSFSAGLDFKYGISDAFTLDATLIPDFGQTAFDKVELNLGPFEQAFGENRAFFTEGTELFTKGNLFYSRRIGDTPIGFNTAQAKLLDNEVLIENPDKADLLNAVKISGRTNNGLGVGFFNAITNETEAILRDTINGLNRTVVTEPFANYNIVVLDQQYNQNSSISLINTNVTRNGHARDGNVTGFLFDINNKSNSFNYSGEAKMSNVNKLEQNITGFASSFSIDRTKGNFRYAIAHEFANETYDINDLGLNFTNNYNDFHIETSYRIFEPTKTLNTFNIRLFADHQRRYIPNIETSSNIGINYFAINLERFAFGNFIKYTTKRKDFFEARRAGKFVKYNDNIILDGFISSDYRKKFALDINANYQGFFNSEQDNFTIILNPRFRFSNKFSMIYSVQYSVSNNRNSFVALETKKEIFGLRDVQSIENSIQASYNFNTKQALNLSFRNFWSVADFKENNFSILKENGDLDPYNYQVTKENDPNANFNIWNFDLSYSWQFAPGSEAILLYRNSIFNFDKQSDIQFTKSLQNLFDQDLRQNLSLRLVYYIDYNIAKNIFKG</sequence>
<feature type="domain" description="DUF5916" evidence="2">
    <location>
        <begin position="236"/>
        <end position="813"/>
    </location>
</feature>
<dbReference type="OrthoDB" id="9786766at2"/>
<name>A0A495PUP2_9FLAO</name>
<dbReference type="Proteomes" id="UP000276282">
    <property type="component" value="Unassembled WGS sequence"/>
</dbReference>
<dbReference type="AlphaFoldDB" id="A0A495PUP2"/>
<feature type="chain" id="PRO_5019738514" description="DUF5916 domain-containing protein" evidence="1">
    <location>
        <begin position="21"/>
        <end position="815"/>
    </location>
</feature>